<dbReference type="GO" id="GO:0008218">
    <property type="term" value="P:bioluminescence"/>
    <property type="evidence" value="ECO:0007669"/>
    <property type="project" value="InterPro"/>
</dbReference>
<name>A0A450UG12_9GAMM</name>
<evidence type="ECO:0000259" key="1">
    <source>
        <dbReference type="Pfam" id="PF04443"/>
    </source>
</evidence>
<sequence length="402" mass="46137">MSENKSQQKPESFLEEAPSSFELQSYLFRVRTAISNAGYLLRLDREKQDNIRNNLIFDSFTYHYLNNGFYRDLCNDRKVSPENVREEGVENIPVIPVNMFKNPEYSHLLLTMAEEKMEMELFSTGTSGVTSIAKRDRESAYSLGLMLTGLYTEFLGIIRGFGLFLCPSIAEAPGMGMVKGLNFLSGLLDDRSYLVRRYEFSAEEAINTLKDWEKRLTRHIVGPPFMINRLLRYIKDNNIKIELDEKSYIIMMGGWKKYTGEEISREAFNQSCMGSLGVESHRIRDIYAMVESNLFAIECEKNIKHIPPWIRIVMRDPDDPQRIVRNIGESGRISILDPTNLSYPCFIETEDVGHIPVDACSCQRISQTMAFETRISGAEVGCCAINLERYMDENEMLRSCGL</sequence>
<organism evidence="2">
    <name type="scientific">Candidatus Kentrum sp. LFY</name>
    <dbReference type="NCBI Taxonomy" id="2126342"/>
    <lineage>
        <taxon>Bacteria</taxon>
        <taxon>Pseudomonadati</taxon>
        <taxon>Pseudomonadota</taxon>
        <taxon>Gammaproteobacteria</taxon>
        <taxon>Candidatus Kentrum</taxon>
    </lineage>
</organism>
<dbReference type="AlphaFoldDB" id="A0A450UG12"/>
<reference evidence="2" key="1">
    <citation type="submission" date="2019-02" db="EMBL/GenBank/DDBJ databases">
        <authorList>
            <person name="Gruber-Vodicka R. H."/>
            <person name="Seah K. B. B."/>
        </authorList>
    </citation>
    <scope>NUCLEOTIDE SEQUENCE</scope>
    <source>
        <strain evidence="2">BECK_M7</strain>
    </source>
</reference>
<protein>
    <submittedName>
        <fullName evidence="2">Long-chain-fatty-acid---luciferin-component ligase</fullName>
    </submittedName>
</protein>
<dbReference type="EMBL" id="CAADFF010000026">
    <property type="protein sequence ID" value="VFJ91496.1"/>
    <property type="molecule type" value="Genomic_DNA"/>
</dbReference>
<dbReference type="Gene3D" id="3.40.50.12780">
    <property type="entry name" value="N-terminal domain of ligase-like"/>
    <property type="match status" value="1"/>
</dbReference>
<dbReference type="InterPro" id="IPR007534">
    <property type="entry name" value="LuxE"/>
</dbReference>
<keyword evidence="2" id="KW-0436">Ligase</keyword>
<dbReference type="InterPro" id="IPR042099">
    <property type="entry name" value="ANL_N_sf"/>
</dbReference>
<feature type="domain" description="Acyl-protein synthetase LuxE" evidence="1">
    <location>
        <begin position="41"/>
        <end position="388"/>
    </location>
</feature>
<gene>
    <name evidence="2" type="ORF">BECKLFY1418B_GA0070995_10267</name>
</gene>
<proteinExistence type="predicted"/>
<accession>A0A450UG12</accession>
<dbReference type="Pfam" id="PF04443">
    <property type="entry name" value="LuxE"/>
    <property type="match status" value="1"/>
</dbReference>
<dbReference type="GO" id="GO:0047474">
    <property type="term" value="F:long-chain fatty acid--protein ligase activity"/>
    <property type="evidence" value="ECO:0007669"/>
    <property type="project" value="InterPro"/>
</dbReference>
<evidence type="ECO:0000313" key="2">
    <source>
        <dbReference type="EMBL" id="VFJ91496.1"/>
    </source>
</evidence>